<reference evidence="1" key="1">
    <citation type="journal article" date="2021" name="Proc. Natl. Acad. Sci. U.S.A.">
        <title>A Catalog of Tens of Thousands of Viruses from Human Metagenomes Reveals Hidden Associations with Chronic Diseases.</title>
        <authorList>
            <person name="Tisza M.J."/>
            <person name="Buck C.B."/>
        </authorList>
    </citation>
    <scope>NUCLEOTIDE SEQUENCE</scope>
    <source>
        <strain evidence="1">Ct4uh47</strain>
    </source>
</reference>
<organism evidence="1">
    <name type="scientific">Myoviridae sp. ct4uh47</name>
    <dbReference type="NCBI Taxonomy" id="2825032"/>
    <lineage>
        <taxon>Viruses</taxon>
        <taxon>Duplodnaviria</taxon>
        <taxon>Heunggongvirae</taxon>
        <taxon>Uroviricota</taxon>
        <taxon>Caudoviricetes</taxon>
    </lineage>
</organism>
<evidence type="ECO:0000313" key="1">
    <source>
        <dbReference type="EMBL" id="DAG02105.1"/>
    </source>
</evidence>
<proteinExistence type="predicted"/>
<dbReference type="EMBL" id="BK016203">
    <property type="protein sequence ID" value="DAG02105.1"/>
    <property type="molecule type" value="Genomic_DNA"/>
</dbReference>
<sequence length="157" mass="17869">MVKLNELFPATNLVSCVFAFRQNNTSGVFNKYDCLTEASLAKAKRYMYRVPEHLKVELKVGDTVVVHCQTGFQLARVVELNAISSYPEESFAPVVCKADLHSYFDEIDTRETLQAMRNKIETEKKRLESMVTYDLIAEKNPEFKALLDAYRAAGGEF</sequence>
<protein>
    <submittedName>
        <fullName evidence="1">Uncharacterized protein</fullName>
    </submittedName>
</protein>
<name>A0A8S5V5S7_9CAUD</name>
<accession>A0A8S5V5S7</accession>